<dbReference type="Pfam" id="PF04615">
    <property type="entry name" value="Utp14"/>
    <property type="match status" value="1"/>
</dbReference>
<sequence>MATTTTGQCEDEEEREEAVESDEDEETVEDEDLPETSGDEEDDGEAGNQLIQAIALLGKKQHTRQRNEPSSIISEFNISTDQQKNIDTSELLQGLTNKKGLKQLKQRLNKLSDNTTQLLKPLAPIQKDRIHRKLAYEKSSKQISDWDPIVKHNKRADHLQFPLQEDVPAIPSLNTKVESFKAVTPLELAVQAMLSSSDHVIEDGEELSKAEKRELLKLSIQEAKERRAELSKMRSLLSAYEQKQKRLKRIKSKSFHRIQRKRKEKLASKAGEDDSDDVLEKAEKLRAKERATLKHSRMSKWAKDQLARKHKDPNTRYSLTEQSRLKSELKQKNYEENEDEDSDHVESENEDVDDITIYDTLDNTQQHSEADRRTDNNIKSTNTSSSALIDPTDFLTTETLREHDLVSANENVLAAKEAFADDDVVMEFLKEKEDEVEKSKPKEVDLTLPGWGTWAGEGVVKKKRKRKEKAEEEKNKNKKAKLSEQRKDDKLKYVIINDKLDKKAAKHLVSQVPYPFGGDKRLFARKMATPIGRNWNTETHFNDTIKPRIKTKIGAVIEPMKVTEEVEQFIKKTKRDKRKK</sequence>
<dbReference type="GO" id="GO:0032040">
    <property type="term" value="C:small-subunit processome"/>
    <property type="evidence" value="ECO:0007669"/>
    <property type="project" value="InterPro"/>
</dbReference>
<comment type="similarity">
    <text evidence="2">Belongs to the UTP14 family.</text>
</comment>
<reference evidence="6" key="2">
    <citation type="submission" date="2017-05" db="UniProtKB">
        <authorList>
            <consortium name="EnsemblMetazoa"/>
        </authorList>
    </citation>
    <scope>IDENTIFICATION</scope>
</reference>
<feature type="region of interest" description="Disordered" evidence="5">
    <location>
        <begin position="250"/>
        <end position="385"/>
    </location>
</feature>
<feature type="compositionally biased region" description="Acidic residues" evidence="5">
    <location>
        <begin position="9"/>
        <end position="45"/>
    </location>
</feature>
<evidence type="ECO:0000256" key="2">
    <source>
        <dbReference type="ARBA" id="ARBA00007774"/>
    </source>
</evidence>
<keyword evidence="3" id="KW-0597">Phosphoprotein</keyword>
<dbReference type="eggNOG" id="KOG2172">
    <property type="taxonomic scope" value="Eukaryota"/>
</dbReference>
<dbReference type="STRING" id="400682.A0A1X7UHJ0"/>
<evidence type="ECO:0000313" key="6">
    <source>
        <dbReference type="EnsemblMetazoa" id="Aqu2.1.26943_001"/>
    </source>
</evidence>
<feature type="compositionally biased region" description="Basic and acidic residues" evidence="5">
    <location>
        <begin position="468"/>
        <end position="484"/>
    </location>
</feature>
<accession>A0A1X7UHJ0</accession>
<reference evidence="7" key="1">
    <citation type="journal article" date="2010" name="Nature">
        <title>The Amphimedon queenslandica genome and the evolution of animal complexity.</title>
        <authorList>
            <person name="Srivastava M."/>
            <person name="Simakov O."/>
            <person name="Chapman J."/>
            <person name="Fahey B."/>
            <person name="Gauthier M.E."/>
            <person name="Mitros T."/>
            <person name="Richards G.S."/>
            <person name="Conaco C."/>
            <person name="Dacre M."/>
            <person name="Hellsten U."/>
            <person name="Larroux C."/>
            <person name="Putnam N.H."/>
            <person name="Stanke M."/>
            <person name="Adamska M."/>
            <person name="Darling A."/>
            <person name="Degnan S.M."/>
            <person name="Oakley T.H."/>
            <person name="Plachetzki D.C."/>
            <person name="Zhai Y."/>
            <person name="Adamski M."/>
            <person name="Calcino A."/>
            <person name="Cummins S.F."/>
            <person name="Goodstein D.M."/>
            <person name="Harris C."/>
            <person name="Jackson D.J."/>
            <person name="Leys S.P."/>
            <person name="Shu S."/>
            <person name="Woodcroft B.J."/>
            <person name="Vervoort M."/>
            <person name="Kosik K.S."/>
            <person name="Manning G."/>
            <person name="Degnan B.M."/>
            <person name="Rokhsar D.S."/>
        </authorList>
    </citation>
    <scope>NUCLEOTIDE SEQUENCE [LARGE SCALE GENOMIC DNA]</scope>
</reference>
<dbReference type="PANTHER" id="PTHR14150">
    <property type="entry name" value="U3 SMALL NUCLEOLAR RNA-ASSOCIATED PROTEIN 14"/>
    <property type="match status" value="1"/>
</dbReference>
<dbReference type="InterPro" id="IPR006709">
    <property type="entry name" value="SSU_processome_Utp14"/>
</dbReference>
<dbReference type="GO" id="GO:0006364">
    <property type="term" value="P:rRNA processing"/>
    <property type="evidence" value="ECO:0007669"/>
    <property type="project" value="InterPro"/>
</dbReference>
<keyword evidence="7" id="KW-1185">Reference proteome</keyword>
<comment type="subcellular location">
    <subcellularLocation>
        <location evidence="1">Nucleus</location>
        <location evidence="1">Nucleolus</location>
    </subcellularLocation>
</comment>
<feature type="compositionally biased region" description="Basic and acidic residues" evidence="5">
    <location>
        <begin position="323"/>
        <end position="335"/>
    </location>
</feature>
<feature type="compositionally biased region" description="Acidic residues" evidence="5">
    <location>
        <begin position="336"/>
        <end position="356"/>
    </location>
</feature>
<feature type="compositionally biased region" description="Basic and acidic residues" evidence="5">
    <location>
        <begin position="265"/>
        <end position="292"/>
    </location>
</feature>
<feature type="region of interest" description="Disordered" evidence="5">
    <location>
        <begin position="459"/>
        <end position="484"/>
    </location>
</feature>
<evidence type="ECO:0000256" key="1">
    <source>
        <dbReference type="ARBA" id="ARBA00004604"/>
    </source>
</evidence>
<dbReference type="EnsemblMetazoa" id="XM_019998765.1">
    <property type="protein sequence ID" value="XP_019854324.1"/>
    <property type="gene ID" value="LOC100632546"/>
</dbReference>
<feature type="region of interest" description="Disordered" evidence="5">
    <location>
        <begin position="1"/>
        <end position="49"/>
    </location>
</feature>
<protein>
    <submittedName>
        <fullName evidence="6">Uncharacterized protein</fullName>
    </submittedName>
</protein>
<dbReference type="InParanoid" id="A0A1X7UHJ0"/>
<evidence type="ECO:0000313" key="7">
    <source>
        <dbReference type="Proteomes" id="UP000007879"/>
    </source>
</evidence>
<feature type="compositionally biased region" description="Basic residues" evidence="5">
    <location>
        <begin position="250"/>
        <end position="264"/>
    </location>
</feature>
<gene>
    <name evidence="6" type="primary">100632546</name>
</gene>
<evidence type="ECO:0000256" key="3">
    <source>
        <dbReference type="ARBA" id="ARBA00022553"/>
    </source>
</evidence>
<dbReference type="KEGG" id="aqu:100632546"/>
<dbReference type="OrthoDB" id="277439at2759"/>
<proteinExistence type="inferred from homology"/>
<dbReference type="AlphaFoldDB" id="A0A1X7UHJ0"/>
<name>A0A1X7UHJ0_AMPQE</name>
<dbReference type="Proteomes" id="UP000007879">
    <property type="component" value="Unassembled WGS sequence"/>
</dbReference>
<organism evidence="6">
    <name type="scientific">Amphimedon queenslandica</name>
    <name type="common">Sponge</name>
    <dbReference type="NCBI Taxonomy" id="400682"/>
    <lineage>
        <taxon>Eukaryota</taxon>
        <taxon>Metazoa</taxon>
        <taxon>Porifera</taxon>
        <taxon>Demospongiae</taxon>
        <taxon>Heteroscleromorpha</taxon>
        <taxon>Haplosclerida</taxon>
        <taxon>Niphatidae</taxon>
        <taxon>Amphimedon</taxon>
    </lineage>
</organism>
<evidence type="ECO:0000256" key="5">
    <source>
        <dbReference type="SAM" id="MobiDB-lite"/>
    </source>
</evidence>
<evidence type="ECO:0000256" key="4">
    <source>
        <dbReference type="ARBA" id="ARBA00023242"/>
    </source>
</evidence>
<keyword evidence="4" id="KW-0539">Nucleus</keyword>
<dbReference type="EnsemblMetazoa" id="Aqu2.1.26943_001">
    <property type="protein sequence ID" value="Aqu2.1.26943_001"/>
    <property type="gene ID" value="Aqu2.1.26943"/>
</dbReference>
<dbReference type="PANTHER" id="PTHR14150:SF12">
    <property type="entry name" value="U3 SMALL NUCLEOLAR RNA-ASSOCIATED PROTEIN 14 HOMOLOG A"/>
    <property type="match status" value="1"/>
</dbReference>